<keyword evidence="2" id="KW-0645">Protease</keyword>
<keyword evidence="7" id="KW-0482">Metalloprotease</keyword>
<comment type="similarity">
    <text evidence="1">Belongs to the peptidase M43B family.</text>
</comment>
<keyword evidence="5" id="KW-0378">Hydrolase</keyword>
<dbReference type="CDD" id="cd04275">
    <property type="entry name" value="ZnMc_pappalysin_like"/>
    <property type="match status" value="1"/>
</dbReference>
<keyword evidence="3" id="KW-0479">Metal-binding</keyword>
<gene>
    <name evidence="10" type="ORF">AMATHDRAFT_71599</name>
</gene>
<evidence type="ECO:0000256" key="1">
    <source>
        <dbReference type="ARBA" id="ARBA00008721"/>
    </source>
</evidence>
<dbReference type="GO" id="GO:0006508">
    <property type="term" value="P:proteolysis"/>
    <property type="evidence" value="ECO:0007669"/>
    <property type="project" value="UniProtKB-KW"/>
</dbReference>
<evidence type="ECO:0000259" key="9">
    <source>
        <dbReference type="Pfam" id="PF05572"/>
    </source>
</evidence>
<evidence type="ECO:0000256" key="8">
    <source>
        <dbReference type="ARBA" id="ARBA00023157"/>
    </source>
</evidence>
<keyword evidence="11" id="KW-1185">Reference proteome</keyword>
<dbReference type="InterPro" id="IPR024079">
    <property type="entry name" value="MetalloPept_cat_dom_sf"/>
</dbReference>
<dbReference type="OrthoDB" id="536211at2759"/>
<dbReference type="Proteomes" id="UP000242287">
    <property type="component" value="Unassembled WGS sequence"/>
</dbReference>
<dbReference type="Pfam" id="PF05572">
    <property type="entry name" value="Peptidase_M43"/>
    <property type="match status" value="1"/>
</dbReference>
<evidence type="ECO:0000313" key="10">
    <source>
        <dbReference type="EMBL" id="PFH45548.1"/>
    </source>
</evidence>
<dbReference type="PANTHER" id="PTHR47466">
    <property type="match status" value="1"/>
</dbReference>
<evidence type="ECO:0000256" key="5">
    <source>
        <dbReference type="ARBA" id="ARBA00022801"/>
    </source>
</evidence>
<proteinExistence type="inferred from homology"/>
<evidence type="ECO:0000256" key="7">
    <source>
        <dbReference type="ARBA" id="ARBA00023049"/>
    </source>
</evidence>
<dbReference type="STRING" id="703135.A0A2A9N7N4"/>
<evidence type="ECO:0000256" key="2">
    <source>
        <dbReference type="ARBA" id="ARBA00022670"/>
    </source>
</evidence>
<dbReference type="InterPro" id="IPR008754">
    <property type="entry name" value="Peptidase_M43"/>
</dbReference>
<evidence type="ECO:0000256" key="4">
    <source>
        <dbReference type="ARBA" id="ARBA00022729"/>
    </source>
</evidence>
<accession>A0A2A9N7N4</accession>
<dbReference type="Gene3D" id="3.40.390.10">
    <property type="entry name" value="Collagenase (Catalytic Domain)"/>
    <property type="match status" value="1"/>
</dbReference>
<evidence type="ECO:0000256" key="3">
    <source>
        <dbReference type="ARBA" id="ARBA00022723"/>
    </source>
</evidence>
<evidence type="ECO:0000313" key="11">
    <source>
        <dbReference type="Proteomes" id="UP000242287"/>
    </source>
</evidence>
<dbReference type="EMBL" id="KZ302342">
    <property type="protein sequence ID" value="PFH45548.1"/>
    <property type="molecule type" value="Genomic_DNA"/>
</dbReference>
<keyword evidence="6" id="KW-0862">Zinc</keyword>
<dbReference type="SUPFAM" id="SSF55486">
    <property type="entry name" value="Metalloproteases ('zincins'), catalytic domain"/>
    <property type="match status" value="1"/>
</dbReference>
<dbReference type="PANTHER" id="PTHR47466:SF1">
    <property type="entry name" value="METALLOPROTEASE MEP1 (AFU_ORTHOLOGUE AFUA_1G07730)-RELATED"/>
    <property type="match status" value="1"/>
</dbReference>
<name>A0A2A9N7N4_9AGAR</name>
<dbReference type="AlphaFoldDB" id="A0A2A9N7N4"/>
<feature type="domain" description="Peptidase M43 pregnancy-associated plasma-A" evidence="9">
    <location>
        <begin position="156"/>
        <end position="272"/>
    </location>
</feature>
<protein>
    <recommendedName>
        <fullName evidence="9">Peptidase M43 pregnancy-associated plasma-A domain-containing protein</fullName>
    </recommendedName>
</protein>
<sequence length="281" mass="31104">MIICAALSAVAAPQHHSEEKATSYGICGTHASAEDRMISEEYLRNVAASDENANARPPPVIPIYWHVIYTNRTAEGGYLLDSRIREQIKVMNQDFKLSKFSWRLAGIDRTLNTDWFENEFFNTPQEKDMKTKLHMGGAGTLNVYTVGFINTDPLLGYATFPWSYASNKINDGVVLNYRSLPGSDLPNYDLGRTLVHEAGHWLGLFHTFEGGCNGSGDGVADTPPEQSPAFGCPTARDTCSSAGVDPIHNFMDYTDDACMNQFTNGQIQRFTALAAQYRGIR</sequence>
<keyword evidence="8" id="KW-1015">Disulfide bond</keyword>
<keyword evidence="4" id="KW-0732">Signal</keyword>
<reference evidence="10 11" key="1">
    <citation type="submission" date="2014-02" db="EMBL/GenBank/DDBJ databases">
        <title>Transposable element dynamics among asymbiotic and ectomycorrhizal Amanita fungi.</title>
        <authorList>
            <consortium name="DOE Joint Genome Institute"/>
            <person name="Hess J."/>
            <person name="Skrede I."/>
            <person name="Wolfe B."/>
            <person name="LaButti K."/>
            <person name="Ohm R.A."/>
            <person name="Grigoriev I.V."/>
            <person name="Pringle A."/>
        </authorList>
    </citation>
    <scope>NUCLEOTIDE SEQUENCE [LARGE SCALE GENOMIC DNA]</scope>
    <source>
        <strain evidence="10 11">SKay4041</strain>
    </source>
</reference>
<dbReference type="GO" id="GO:0046872">
    <property type="term" value="F:metal ion binding"/>
    <property type="evidence" value="ECO:0007669"/>
    <property type="project" value="UniProtKB-KW"/>
</dbReference>
<dbReference type="GO" id="GO:0008237">
    <property type="term" value="F:metallopeptidase activity"/>
    <property type="evidence" value="ECO:0007669"/>
    <property type="project" value="UniProtKB-KW"/>
</dbReference>
<organism evidence="10 11">
    <name type="scientific">Amanita thiersii Skay4041</name>
    <dbReference type="NCBI Taxonomy" id="703135"/>
    <lineage>
        <taxon>Eukaryota</taxon>
        <taxon>Fungi</taxon>
        <taxon>Dikarya</taxon>
        <taxon>Basidiomycota</taxon>
        <taxon>Agaricomycotina</taxon>
        <taxon>Agaricomycetes</taxon>
        <taxon>Agaricomycetidae</taxon>
        <taxon>Agaricales</taxon>
        <taxon>Pluteineae</taxon>
        <taxon>Amanitaceae</taxon>
        <taxon>Amanita</taxon>
    </lineage>
</organism>
<evidence type="ECO:0000256" key="6">
    <source>
        <dbReference type="ARBA" id="ARBA00022833"/>
    </source>
</evidence>